<dbReference type="InterPro" id="IPR050821">
    <property type="entry name" value="Cytosolic_carboxypeptidase"/>
</dbReference>
<dbReference type="InterPro" id="IPR040626">
    <property type="entry name" value="Pepdidase_M14_N"/>
</dbReference>
<feature type="domain" description="Peptidase M14" evidence="6">
    <location>
        <begin position="330"/>
        <end position="632"/>
    </location>
</feature>
<feature type="compositionally biased region" description="Low complexity" evidence="5">
    <location>
        <begin position="1254"/>
        <end position="1270"/>
    </location>
</feature>
<reference evidence="7 8" key="1">
    <citation type="submission" date="2014-06" db="EMBL/GenBank/DDBJ databases">
        <authorList>
            <person name="Swart Estienne"/>
        </authorList>
    </citation>
    <scope>NUCLEOTIDE SEQUENCE [LARGE SCALE GENOMIC DNA]</scope>
    <source>
        <strain evidence="7 8">130c</strain>
    </source>
</reference>
<feature type="compositionally biased region" description="Basic and acidic residues" evidence="5">
    <location>
        <begin position="1394"/>
        <end position="1403"/>
    </location>
</feature>
<dbReference type="SUPFAM" id="SSF53187">
    <property type="entry name" value="Zn-dependent exopeptidases"/>
    <property type="match status" value="1"/>
</dbReference>
<accession>A0A078AKA7</accession>
<feature type="region of interest" description="Disordered" evidence="5">
    <location>
        <begin position="1253"/>
        <end position="1275"/>
    </location>
</feature>
<dbReference type="Proteomes" id="UP000039865">
    <property type="component" value="Unassembled WGS sequence"/>
</dbReference>
<organism evidence="7 8">
    <name type="scientific">Stylonychia lemnae</name>
    <name type="common">Ciliate</name>
    <dbReference type="NCBI Taxonomy" id="5949"/>
    <lineage>
        <taxon>Eukaryota</taxon>
        <taxon>Sar</taxon>
        <taxon>Alveolata</taxon>
        <taxon>Ciliophora</taxon>
        <taxon>Intramacronucleata</taxon>
        <taxon>Spirotrichea</taxon>
        <taxon>Stichotrichia</taxon>
        <taxon>Sporadotrichida</taxon>
        <taxon>Oxytrichidae</taxon>
        <taxon>Stylonychinae</taxon>
        <taxon>Stylonychia</taxon>
    </lineage>
</organism>
<evidence type="ECO:0000256" key="1">
    <source>
        <dbReference type="ARBA" id="ARBA00001947"/>
    </source>
</evidence>
<evidence type="ECO:0000256" key="2">
    <source>
        <dbReference type="ARBA" id="ARBA00005988"/>
    </source>
</evidence>
<dbReference type="Pfam" id="PF18027">
    <property type="entry name" value="Pepdidase_M14_N"/>
    <property type="match status" value="1"/>
</dbReference>
<dbReference type="InParanoid" id="A0A078AKA7"/>
<feature type="compositionally biased region" description="Polar residues" evidence="5">
    <location>
        <begin position="675"/>
        <end position="694"/>
    </location>
</feature>
<keyword evidence="4" id="KW-0175">Coiled coil</keyword>
<name>A0A078AKA7_STYLE</name>
<feature type="region of interest" description="Disordered" evidence="5">
    <location>
        <begin position="1323"/>
        <end position="1350"/>
    </location>
</feature>
<feature type="coiled-coil region" evidence="4">
    <location>
        <begin position="846"/>
        <end position="889"/>
    </location>
</feature>
<feature type="region of interest" description="Disordered" evidence="5">
    <location>
        <begin position="652"/>
        <end position="715"/>
    </location>
</feature>
<evidence type="ECO:0000259" key="6">
    <source>
        <dbReference type="PROSITE" id="PS52035"/>
    </source>
</evidence>
<dbReference type="PANTHER" id="PTHR12756">
    <property type="entry name" value="CYTOSOLIC CARBOXYPEPTIDASE"/>
    <property type="match status" value="1"/>
</dbReference>
<dbReference type="Gene3D" id="2.60.40.3120">
    <property type="match status" value="1"/>
</dbReference>
<dbReference type="GO" id="GO:0006508">
    <property type="term" value="P:proteolysis"/>
    <property type="evidence" value="ECO:0007669"/>
    <property type="project" value="InterPro"/>
</dbReference>
<gene>
    <name evidence="7" type="primary">Contig6360.g6817</name>
    <name evidence="7" type="ORF">STYLEM_11657</name>
</gene>
<dbReference type="OrthoDB" id="10253041at2759"/>
<comment type="similarity">
    <text evidence="2 3">Belongs to the peptidase M14 family.</text>
</comment>
<proteinExistence type="inferred from homology"/>
<evidence type="ECO:0000256" key="5">
    <source>
        <dbReference type="SAM" id="MobiDB-lite"/>
    </source>
</evidence>
<dbReference type="InterPro" id="IPR000834">
    <property type="entry name" value="Peptidase_M14"/>
</dbReference>
<feature type="active site" description="Proton donor/acceptor" evidence="3">
    <location>
        <position position="601"/>
    </location>
</feature>
<protein>
    <submittedName>
        <fullName evidence="7">Zinc carboxypeptidase family protein</fullName>
    </submittedName>
</protein>
<keyword evidence="7" id="KW-0121">Carboxypeptidase</keyword>
<evidence type="ECO:0000256" key="3">
    <source>
        <dbReference type="PROSITE-ProRule" id="PRU01379"/>
    </source>
</evidence>
<dbReference type="GO" id="GO:0008270">
    <property type="term" value="F:zinc ion binding"/>
    <property type="evidence" value="ECO:0007669"/>
    <property type="project" value="InterPro"/>
</dbReference>
<evidence type="ECO:0000313" key="7">
    <source>
        <dbReference type="EMBL" id="CDW82624.1"/>
    </source>
</evidence>
<keyword evidence="7" id="KW-0645">Protease</keyword>
<feature type="compositionally biased region" description="Polar residues" evidence="5">
    <location>
        <begin position="1410"/>
        <end position="1421"/>
    </location>
</feature>
<feature type="region of interest" description="Disordered" evidence="5">
    <location>
        <begin position="1383"/>
        <end position="1424"/>
    </location>
</feature>
<sequence length="1821" mass="211900">MKNNPNINKSEANATQVIQIQNQESEFEDYDEDNSSEGEKEVGQEQNFQLAAQIKPQKTRPKIEECYAGDQFSYGNNMIDEINLDSEINQQTDLNKEMKKKENELLMPLIQSGVSLSPDMKFGWKPKDEISGAPIPLYYEFEQFSIPINPITNEEYDPLYLGPRYKHSLAIHKLFANQTNLSGMNPSIVSPTPELLFDSNFESGNLDMVIKIKDLEYDMYMRVDTNTRGHHQWFYFSVQYNEFFYNQKVKFNFVNFTKKHSLYTQGMRICISRRSHDYKWEKGGDDIIYQNSRVVRRSNQEKAKVRYYNMMSFVYHFTERQDKIYFSYAYPYTFSKLQDFLNDQRVLAKLNNFDYFKDATLCKSLGGVDVPLLTISSRILSDPKEFQLIKLSEFDSPYSRISLPFYQKKKIIMICARVHPGESNSSYMMQGLIRYLLGNSLQSQELRKRCVFKIIPMINPDGVIVGNYRTSISGNDLNRKYHSPDEKLHPSVCAIKSLISGIVNREQKGEEEQLEPQDDEVFAFIDMHGHSRKKNVFIYGPYFPLHSEKYLKMRIIPKLLSEETTKFRYFSCKFRIEKSKEKAARIVLWREFNIMNCFTFEASFHGFLNDDRITEEFNQDTYESMGEHLVNSLYEYMLILEEEDRQKKLKEINKKKKKKKQAGEEKSKKKKTKDSNNQVSKKTSPRVIQSNAQDATEVHDAQNPNEPPQNNNISDNIVQQNQTPLMISLGGIRRSGVSGGIRSLKQIFKELKKEEKKRQQLQDEEQKFIDEDAENEQALSGSDSDPQDDELTGIEQNYLFEDIKGAINQFNDYYNTEKKNVKIKKNRQPFSGQTKAPFVILKDNNNSQLQKKLTNKEKMNEQEKNNLNLMKKKRKSQNLSEDIKKVTQQSHIQKSRLLQQNVVAQNINKSAIPIYSKQQMMNSGFYIIQGKSANNYNSMNDNPLIINKIVTDLKSLEYTQAHFNAIINNKGGFNNNQQQPQKTQNRISHQSYQLLDDAKYLNNQSALSQNNASDIYYQDDINFKKAPKDNRTALDKSALLSQNYQQQQLQDAEILKKRKQKNNTPAITRKQEDNITSNTANYVLSGLSDTTSENFGFKSTSQHNTQSKFNSLYQKFTQESQEQLNSNKAKNLYSNQSRDEKKGIFMHLSQNENNSQNTLKSANLRSKKSSHDFNQTGFSKNMNNFDLQSVDINMTQIKSSNQNQMRLYMQDSNHQELLLPQGINSQVSQFQLYQEMQPHQNFQQQSIGASNITSNLSSIPNQSQQQQPIQKGYQFPSTRSNNIFRFQKQKYYSAIKKRAILSPKSVIFSNNDCEYQVINLENNLSSGNNTTSKKNKRNSASHNKEPQNQNTTINTIDDLACHNLNKTNFSSNLSQIYNQQIQVEDDSSTAGAEIIREPKDVRKSSRVVKRSQQGQTNNNPIHKNERNEQLLSEHYMQASAPKSNGTTTHEQETKRIGRKKRHHIVSHDLSVNANEQANQSAPLNKVKFQGLERQPPQPVHDYDWFNSKIEEFKPLNTLKEKSTIEWFRKRKSYDTQESYLHSGEELRQKQHVQRVVKELEKLKEQGTNTQVKGQLRVIMNHTFNDRFALRQIDAKQFKRQGSNKELRTIDSQKSTLNPFKSNYSQHVSPIKDHLIKCLEATKKSVEIDYSALMSSRLIDSKVHKHQRRTIHRKLKFPRNEIEAKRCITQFVQLFKKDCQPALEESNEFFQMKKIQLKSTLAKETNPFNYKKKRQLSDDLSQNFGSHNVFGGINKVTSSYDTKQKGKLLQDIPREGRILLQQKLERDQIFGKNRKNYQRCQGQCGGKDKKRKRRLSLLAIMI</sequence>
<keyword evidence="7" id="KW-0378">Hydrolase</keyword>
<feature type="compositionally biased region" description="Acidic residues" evidence="5">
    <location>
        <begin position="25"/>
        <end position="36"/>
    </location>
</feature>
<feature type="compositionally biased region" description="Low complexity" evidence="5">
    <location>
        <begin position="1323"/>
        <end position="1332"/>
    </location>
</feature>
<feature type="compositionally biased region" description="Low complexity" evidence="5">
    <location>
        <begin position="702"/>
        <end position="712"/>
    </location>
</feature>
<dbReference type="Gene3D" id="3.40.630.10">
    <property type="entry name" value="Zn peptidases"/>
    <property type="match status" value="1"/>
</dbReference>
<dbReference type="PROSITE" id="PS52035">
    <property type="entry name" value="PEPTIDASE_M14"/>
    <property type="match status" value="1"/>
</dbReference>
<feature type="region of interest" description="Disordered" evidence="5">
    <location>
        <begin position="1438"/>
        <end position="1461"/>
    </location>
</feature>
<keyword evidence="8" id="KW-1185">Reference proteome</keyword>
<dbReference type="EMBL" id="CCKQ01011081">
    <property type="protein sequence ID" value="CDW82624.1"/>
    <property type="molecule type" value="Genomic_DNA"/>
</dbReference>
<dbReference type="GO" id="GO:0004181">
    <property type="term" value="F:metallocarboxypeptidase activity"/>
    <property type="evidence" value="ECO:0007669"/>
    <property type="project" value="InterPro"/>
</dbReference>
<dbReference type="PANTHER" id="PTHR12756:SF11">
    <property type="entry name" value="CYTOSOLIC CARBOXYPEPTIDASE 1"/>
    <property type="match status" value="1"/>
</dbReference>
<feature type="region of interest" description="Disordered" evidence="5">
    <location>
        <begin position="21"/>
        <end position="44"/>
    </location>
</feature>
<comment type="cofactor">
    <cofactor evidence="1">
        <name>Zn(2+)</name>
        <dbReference type="ChEBI" id="CHEBI:29105"/>
    </cofactor>
</comment>
<evidence type="ECO:0000313" key="8">
    <source>
        <dbReference type="Proteomes" id="UP000039865"/>
    </source>
</evidence>
<feature type="coiled-coil region" evidence="4">
    <location>
        <begin position="744"/>
        <end position="771"/>
    </location>
</feature>
<evidence type="ECO:0000256" key="4">
    <source>
        <dbReference type="SAM" id="Coils"/>
    </source>
</evidence>